<accession>A0ABS6H9N5</accession>
<proteinExistence type="predicted"/>
<evidence type="ECO:0000256" key="4">
    <source>
        <dbReference type="ARBA" id="ARBA00023002"/>
    </source>
</evidence>
<dbReference type="Proteomes" id="UP000689967">
    <property type="component" value="Unassembled WGS sequence"/>
</dbReference>
<keyword evidence="2" id="KW-0285">Flavoprotein</keyword>
<evidence type="ECO:0000313" key="7">
    <source>
        <dbReference type="Proteomes" id="UP000689967"/>
    </source>
</evidence>
<dbReference type="Pfam" id="PF00890">
    <property type="entry name" value="FAD_binding_2"/>
    <property type="match status" value="1"/>
</dbReference>
<sequence length="438" mass="43855">MQDFDVVVAGAGAAGMMAALAAAEAGARVALLERDAAAPSTLSVSGGLISAAGTRWQAAAGERDSPEMFAADVRAKSGAAVDALLLATVTEAAAEAVTFLADVAGLPIHLHTASRWPGHSAMRLHATPAESGAELQALLRQAVARQPRIAFRDGVVVTALRPEGVATRGGDVPARSVVLATGGFGGAPGLVARYCPEAARAVHVGGSYADGVGLEWAAALGAELLCMDAYQGQPHVSPHLVQGLRPRFGASLPALGAVLVNRQGRRFVAEDMGPSELTAHLLAQPGGVAVEVWGEAAQQAALAGGPFRRAVELGAVTRCADIAGLAARFGLPEPALAATLAAVGQDPDPFGRRRWGGDLAAPYFAAEVTGALAHTQGGVRVNADARVLRADGSAIPGLFAAGGVACGISGNGAAGYVPGNGLAQSFGLGLRAGRAAAR</sequence>
<evidence type="ECO:0000256" key="2">
    <source>
        <dbReference type="ARBA" id="ARBA00022630"/>
    </source>
</evidence>
<organism evidence="6 7">
    <name type="scientific">Falsiroseomonas oleicola</name>
    <dbReference type="NCBI Taxonomy" id="2801474"/>
    <lineage>
        <taxon>Bacteria</taxon>
        <taxon>Pseudomonadati</taxon>
        <taxon>Pseudomonadota</taxon>
        <taxon>Alphaproteobacteria</taxon>
        <taxon>Acetobacterales</taxon>
        <taxon>Roseomonadaceae</taxon>
        <taxon>Falsiroseomonas</taxon>
    </lineage>
</organism>
<evidence type="ECO:0000313" key="6">
    <source>
        <dbReference type="EMBL" id="MBU8545389.1"/>
    </source>
</evidence>
<keyword evidence="3" id="KW-0274">FAD</keyword>
<dbReference type="PANTHER" id="PTHR43400:SF7">
    <property type="entry name" value="FAD-DEPENDENT OXIDOREDUCTASE 2 FAD BINDING DOMAIN-CONTAINING PROTEIN"/>
    <property type="match status" value="1"/>
</dbReference>
<reference evidence="6 7" key="1">
    <citation type="submission" date="2021-01" db="EMBL/GenBank/DDBJ databases">
        <title>Roseomonas sp. nov, a bacterium isolated from an oil production mixture in Yumen Oilfield.</title>
        <authorList>
            <person name="Wu D."/>
        </authorList>
    </citation>
    <scope>NUCLEOTIDE SEQUENCE [LARGE SCALE GENOMIC DNA]</scope>
    <source>
        <strain evidence="6 7">ROY-5-3</strain>
    </source>
</reference>
<dbReference type="RefSeq" id="WP_216877405.1">
    <property type="nucleotide sequence ID" value="NZ_JAERQM010000005.1"/>
</dbReference>
<name>A0ABS6H9N5_9PROT</name>
<dbReference type="InterPro" id="IPR050315">
    <property type="entry name" value="FAD-oxidoreductase_2"/>
</dbReference>
<comment type="caution">
    <text evidence="6">The sequence shown here is derived from an EMBL/GenBank/DDBJ whole genome shotgun (WGS) entry which is preliminary data.</text>
</comment>
<evidence type="ECO:0000256" key="1">
    <source>
        <dbReference type="ARBA" id="ARBA00001974"/>
    </source>
</evidence>
<feature type="domain" description="FAD-dependent oxidoreductase 2 FAD-binding" evidence="5">
    <location>
        <begin position="5"/>
        <end position="410"/>
    </location>
</feature>
<keyword evidence="4" id="KW-0560">Oxidoreductase</keyword>
<gene>
    <name evidence="6" type="ORF">JJQ90_16825</name>
</gene>
<dbReference type="EMBL" id="JAERQM010000005">
    <property type="protein sequence ID" value="MBU8545389.1"/>
    <property type="molecule type" value="Genomic_DNA"/>
</dbReference>
<comment type="cofactor">
    <cofactor evidence="1">
        <name>FAD</name>
        <dbReference type="ChEBI" id="CHEBI:57692"/>
    </cofactor>
</comment>
<dbReference type="InterPro" id="IPR003953">
    <property type="entry name" value="FAD-dep_OxRdtase_2_FAD-bd"/>
</dbReference>
<evidence type="ECO:0000256" key="3">
    <source>
        <dbReference type="ARBA" id="ARBA00022827"/>
    </source>
</evidence>
<evidence type="ECO:0000259" key="5">
    <source>
        <dbReference type="Pfam" id="PF00890"/>
    </source>
</evidence>
<keyword evidence="7" id="KW-1185">Reference proteome</keyword>
<dbReference type="PANTHER" id="PTHR43400">
    <property type="entry name" value="FUMARATE REDUCTASE"/>
    <property type="match status" value="1"/>
</dbReference>
<protein>
    <submittedName>
        <fullName evidence="6">FAD-dependent oxidoreductase</fullName>
    </submittedName>
</protein>